<protein>
    <submittedName>
        <fullName evidence="10">Permease</fullName>
    </submittedName>
</protein>
<feature type="domain" description="ABC3 transporter permease C-terminal" evidence="8">
    <location>
        <begin position="271"/>
        <end position="392"/>
    </location>
</feature>
<feature type="transmembrane region" description="Helical" evidence="7">
    <location>
        <begin position="483"/>
        <end position="507"/>
    </location>
</feature>
<feature type="transmembrane region" description="Helical" evidence="7">
    <location>
        <begin position="439"/>
        <end position="462"/>
    </location>
</feature>
<evidence type="ECO:0000256" key="1">
    <source>
        <dbReference type="ARBA" id="ARBA00004651"/>
    </source>
</evidence>
<dbReference type="Pfam" id="PF02687">
    <property type="entry name" value="FtsX"/>
    <property type="match status" value="2"/>
</dbReference>
<evidence type="ECO:0000313" key="11">
    <source>
        <dbReference type="Proteomes" id="UP000445000"/>
    </source>
</evidence>
<feature type="domain" description="ABC3 transporter permease C-terminal" evidence="8">
    <location>
        <begin position="726"/>
        <end position="840"/>
    </location>
</feature>
<dbReference type="Pfam" id="PF12704">
    <property type="entry name" value="MacB_PCD"/>
    <property type="match status" value="1"/>
</dbReference>
<keyword evidence="4 7" id="KW-1133">Transmembrane helix</keyword>
<feature type="transmembrane region" description="Helical" evidence="7">
    <location>
        <begin position="361"/>
        <end position="384"/>
    </location>
</feature>
<evidence type="ECO:0000256" key="3">
    <source>
        <dbReference type="ARBA" id="ARBA00022692"/>
    </source>
</evidence>
<evidence type="ECO:0000256" key="7">
    <source>
        <dbReference type="SAM" id="Phobius"/>
    </source>
</evidence>
<evidence type="ECO:0000256" key="4">
    <source>
        <dbReference type="ARBA" id="ARBA00022989"/>
    </source>
</evidence>
<evidence type="ECO:0000259" key="8">
    <source>
        <dbReference type="Pfam" id="PF02687"/>
    </source>
</evidence>
<comment type="caution">
    <text evidence="10">The sequence shown here is derived from an EMBL/GenBank/DDBJ whole genome shotgun (WGS) entry which is preliminary data.</text>
</comment>
<dbReference type="InterPro" id="IPR025857">
    <property type="entry name" value="MacB_PCD"/>
</dbReference>
<dbReference type="EMBL" id="BLJN01000001">
    <property type="protein sequence ID" value="GFE78949.1"/>
    <property type="molecule type" value="Genomic_DNA"/>
</dbReference>
<keyword evidence="5 7" id="KW-0472">Membrane</keyword>
<dbReference type="InterPro" id="IPR038766">
    <property type="entry name" value="Membrane_comp_ABC_pdt"/>
</dbReference>
<comment type="subcellular location">
    <subcellularLocation>
        <location evidence="1">Cell membrane</location>
        <topology evidence="1">Multi-pass membrane protein</topology>
    </subcellularLocation>
</comment>
<feature type="region of interest" description="Disordered" evidence="6">
    <location>
        <begin position="130"/>
        <end position="149"/>
    </location>
</feature>
<organism evidence="10 11">
    <name type="scientific">Steroidobacter agaridevorans</name>
    <dbReference type="NCBI Taxonomy" id="2695856"/>
    <lineage>
        <taxon>Bacteria</taxon>
        <taxon>Pseudomonadati</taxon>
        <taxon>Pseudomonadota</taxon>
        <taxon>Gammaproteobacteria</taxon>
        <taxon>Steroidobacterales</taxon>
        <taxon>Steroidobacteraceae</taxon>
        <taxon>Steroidobacter</taxon>
    </lineage>
</organism>
<dbReference type="Proteomes" id="UP000445000">
    <property type="component" value="Unassembled WGS sequence"/>
</dbReference>
<reference evidence="11" key="1">
    <citation type="submission" date="2020-01" db="EMBL/GenBank/DDBJ databases">
        <title>'Steroidobacter agaridevorans' sp. nov., agar-degrading bacteria isolated from rhizosphere soils.</title>
        <authorList>
            <person name="Ikenaga M."/>
            <person name="Kataoka M."/>
            <person name="Murouchi A."/>
            <person name="Katsuragi S."/>
            <person name="Sakai M."/>
        </authorList>
    </citation>
    <scope>NUCLEOTIDE SEQUENCE [LARGE SCALE GENOMIC DNA]</scope>
    <source>
        <strain evidence="11">YU21-B</strain>
    </source>
</reference>
<proteinExistence type="predicted"/>
<dbReference type="GO" id="GO:0005886">
    <property type="term" value="C:plasma membrane"/>
    <property type="evidence" value="ECO:0007669"/>
    <property type="project" value="UniProtKB-SubCell"/>
</dbReference>
<feature type="transmembrane region" description="Helical" evidence="7">
    <location>
        <begin position="722"/>
        <end position="746"/>
    </location>
</feature>
<keyword evidence="11" id="KW-1185">Reference proteome</keyword>
<dbReference type="RefSeq" id="WP_161810786.1">
    <property type="nucleotide sequence ID" value="NZ_BLJN01000001.1"/>
</dbReference>
<accession>A0A829Y6T1</accession>
<dbReference type="AlphaFoldDB" id="A0A829Y6T1"/>
<feature type="transmembrane region" description="Helical" evidence="7">
    <location>
        <begin position="809"/>
        <end position="833"/>
    </location>
</feature>
<evidence type="ECO:0000256" key="6">
    <source>
        <dbReference type="SAM" id="MobiDB-lite"/>
    </source>
</evidence>
<name>A0A829Y6T1_9GAMM</name>
<gene>
    <name evidence="10" type="ORF">GCM10011487_09490</name>
</gene>
<feature type="transmembrane region" description="Helical" evidence="7">
    <location>
        <begin position="312"/>
        <end position="341"/>
    </location>
</feature>
<keyword evidence="2" id="KW-1003">Cell membrane</keyword>
<dbReference type="InterPro" id="IPR003838">
    <property type="entry name" value="ABC3_permease_C"/>
</dbReference>
<evidence type="ECO:0000256" key="2">
    <source>
        <dbReference type="ARBA" id="ARBA00022475"/>
    </source>
</evidence>
<dbReference type="PANTHER" id="PTHR30287">
    <property type="entry name" value="MEMBRANE COMPONENT OF PREDICTED ABC SUPERFAMILY METABOLITE UPTAKE TRANSPORTER"/>
    <property type="match status" value="1"/>
</dbReference>
<feature type="domain" description="MacB-like periplasmic core" evidence="9">
    <location>
        <begin position="22"/>
        <end position="239"/>
    </location>
</feature>
<evidence type="ECO:0000259" key="9">
    <source>
        <dbReference type="Pfam" id="PF12704"/>
    </source>
</evidence>
<evidence type="ECO:0000256" key="5">
    <source>
        <dbReference type="ARBA" id="ARBA00023136"/>
    </source>
</evidence>
<feature type="transmembrane region" description="Helical" evidence="7">
    <location>
        <begin position="23"/>
        <end position="42"/>
    </location>
</feature>
<feature type="transmembrane region" description="Helical" evidence="7">
    <location>
        <begin position="268"/>
        <end position="292"/>
    </location>
</feature>
<keyword evidence="3 7" id="KW-0812">Transmembrane</keyword>
<feature type="transmembrane region" description="Helical" evidence="7">
    <location>
        <begin position="767"/>
        <end position="797"/>
    </location>
</feature>
<dbReference type="PANTHER" id="PTHR30287:SF2">
    <property type="entry name" value="BLL1001 PROTEIN"/>
    <property type="match status" value="1"/>
</dbReference>
<evidence type="ECO:0000313" key="10">
    <source>
        <dbReference type="EMBL" id="GFE78949.1"/>
    </source>
</evidence>
<feature type="transmembrane region" description="Helical" evidence="7">
    <location>
        <begin position="414"/>
        <end position="433"/>
    </location>
</feature>
<sequence>MIAPLLIEAAITGPMRRSPGRTLLAVLAIALGVALGLAIYLINRSAADEISLAARSLYGLADLAIEAGAEGFDENLYPRVARTPGVAVASPVVEVEAKIVGRRGPLLVLGMDGFRSKLLQPAFAASVVGAGSDEDRSGGEPHDEEADDRFDSRSILLSASAARELQLQRGDFVEFQVGVKRERLKVSGVLPPAALQDFGGVVDIATAQWVFERLGKLSRINLRLATGSSPEQVKAALAELLPPTVRVTTPGQATDDALRLSRAYRSNLTALALVALFTGGFFVYSTQSLAALRRRREFAVMHAIGVTRTEQLLLMLSSSVIVGVLGAALGIVLGVMIARIGLSALGADLGAGYFRGLAPGLNVHIAEVTVFSLLGIGVAVAGALRPALDAARVSTASALKAGDITSGEIRPHGWTVLTLGALAAITVSLPPIAGLPLPGFVAIALFLIACVVAMPSVVRFVLRHAPRWRRIPYEIAIAQIAGTAKYATLSVSSIIVSFSLMASMAIMVTSFRDSLDQWTQKVLPADLYVRVGYVGQSSYLDESLAQSMARIPGVEHVEYNRFARVQLSPDRPALTLIARSMNRDHPDKTLWMMSTASNDVPSGALPVWVSEAASDLFAISAGDELRFELAGKQVVGSVRGVWRDYEHQNGAIVMGRDEYVALTGDRAVNTVWFWLDDGADIGKVGNAIRDLMPPGTDHDMRTPGELRKLSLAAFDRTFAITYLLELVAVTIGLFGIAAGISAQVLARRSEFGALRHLGFTRSQVATMLAIEGSVLGALGVIVGLLAGTVISLILIYVVNRQSFHWSMDLSAPVGLLAGLSAALVAAAALIAVVSGRQAMGGEVVRAVREDW</sequence>